<organism evidence="1 2">
    <name type="scientific">Neophaeococcomyces mojaviensis</name>
    <dbReference type="NCBI Taxonomy" id="3383035"/>
    <lineage>
        <taxon>Eukaryota</taxon>
        <taxon>Fungi</taxon>
        <taxon>Dikarya</taxon>
        <taxon>Ascomycota</taxon>
        <taxon>Pezizomycotina</taxon>
        <taxon>Eurotiomycetes</taxon>
        <taxon>Chaetothyriomycetidae</taxon>
        <taxon>Chaetothyriales</taxon>
        <taxon>Chaetothyriales incertae sedis</taxon>
        <taxon>Neophaeococcomyces</taxon>
    </lineage>
</organism>
<name>A0ACC3AG99_9EURO</name>
<protein>
    <submittedName>
        <fullName evidence="1">Uncharacterized protein</fullName>
    </submittedName>
</protein>
<evidence type="ECO:0000313" key="1">
    <source>
        <dbReference type="EMBL" id="KAJ9661824.1"/>
    </source>
</evidence>
<dbReference type="EMBL" id="JAPDRQ010000020">
    <property type="protein sequence ID" value="KAJ9661824.1"/>
    <property type="molecule type" value="Genomic_DNA"/>
</dbReference>
<reference evidence="1" key="1">
    <citation type="submission" date="2022-10" db="EMBL/GenBank/DDBJ databases">
        <title>Culturing micro-colonial fungi from biological soil crusts in the Mojave desert and describing Neophaeococcomyces mojavensis, and introducing the new genera and species Taxawa tesnikishii.</title>
        <authorList>
            <person name="Kurbessoian T."/>
            <person name="Stajich J.E."/>
        </authorList>
    </citation>
    <scope>NUCLEOTIDE SEQUENCE</scope>
    <source>
        <strain evidence="1">JES_112</strain>
    </source>
</reference>
<keyword evidence="2" id="KW-1185">Reference proteome</keyword>
<gene>
    <name evidence="1" type="ORF">H2198_001789</name>
</gene>
<comment type="caution">
    <text evidence="1">The sequence shown here is derived from an EMBL/GenBank/DDBJ whole genome shotgun (WGS) entry which is preliminary data.</text>
</comment>
<dbReference type="Proteomes" id="UP001172386">
    <property type="component" value="Unassembled WGS sequence"/>
</dbReference>
<proteinExistence type="predicted"/>
<evidence type="ECO:0000313" key="2">
    <source>
        <dbReference type="Proteomes" id="UP001172386"/>
    </source>
</evidence>
<sequence>MASSSLPLYVAIGILMVDSIIELSFVSSMVAWLHRRAGRSFDIGYNNSSFPLHGKPLHLLADQGHTSNGAAGTAFVLIGMGGILVLWMRSRPNLWKKGFVKILYHFWLVMTVFSALLTLAALIFTFIITNNHAGQTIDVAYASTLNDQPYPNQVAYSLNKWTPENWFSAVLQLDLVHASDRSAIGIRVHVMRGWRWNLIPMFIIGLAVAALAFWDAFNRRRNMRETRALETKNGGRI</sequence>
<accession>A0ACC3AG99</accession>